<feature type="compositionally biased region" description="Basic and acidic residues" evidence="1">
    <location>
        <begin position="1022"/>
        <end position="1031"/>
    </location>
</feature>
<dbReference type="EMBL" id="CAMXCT010005602">
    <property type="protein sequence ID" value="CAI4012824.1"/>
    <property type="molecule type" value="Genomic_DNA"/>
</dbReference>
<evidence type="ECO:0000256" key="2">
    <source>
        <dbReference type="SAM" id="Phobius"/>
    </source>
</evidence>
<feature type="compositionally biased region" description="Basic and acidic residues" evidence="1">
    <location>
        <begin position="542"/>
        <end position="573"/>
    </location>
</feature>
<feature type="region of interest" description="Disordered" evidence="1">
    <location>
        <begin position="400"/>
        <end position="433"/>
    </location>
</feature>
<keyword evidence="4" id="KW-0675">Receptor</keyword>
<feature type="compositionally biased region" description="Basic and acidic residues" evidence="1">
    <location>
        <begin position="400"/>
        <end position="415"/>
    </location>
</feature>
<name>A0A9P1GJP4_9DINO</name>
<feature type="compositionally biased region" description="Polar residues" evidence="1">
    <location>
        <begin position="361"/>
        <end position="371"/>
    </location>
</feature>
<feature type="compositionally biased region" description="Polar residues" evidence="1">
    <location>
        <begin position="1105"/>
        <end position="1126"/>
    </location>
</feature>
<evidence type="ECO:0000256" key="1">
    <source>
        <dbReference type="SAM" id="MobiDB-lite"/>
    </source>
</evidence>
<feature type="compositionally biased region" description="Basic and acidic residues" evidence="1">
    <location>
        <begin position="848"/>
        <end position="857"/>
    </location>
</feature>
<feature type="compositionally biased region" description="Basic and acidic residues" evidence="1">
    <location>
        <begin position="790"/>
        <end position="799"/>
    </location>
</feature>
<keyword evidence="2" id="KW-0472">Membrane</keyword>
<feature type="compositionally biased region" description="Polar residues" evidence="1">
    <location>
        <begin position="478"/>
        <end position="488"/>
    </location>
</feature>
<proteinExistence type="predicted"/>
<protein>
    <submittedName>
        <fullName evidence="4">Receptor-interacting serine/threonine-protein kinase 4</fullName>
    </submittedName>
</protein>
<keyword evidence="4" id="KW-0418">Kinase</keyword>
<dbReference type="EMBL" id="CAMXCT030005602">
    <property type="protein sequence ID" value="CAL4800136.1"/>
    <property type="molecule type" value="Genomic_DNA"/>
</dbReference>
<feature type="region of interest" description="Disordered" evidence="1">
    <location>
        <begin position="271"/>
        <end position="304"/>
    </location>
</feature>
<feature type="compositionally biased region" description="Basic and acidic residues" evidence="1">
    <location>
        <begin position="1219"/>
        <end position="1228"/>
    </location>
</feature>
<feature type="compositionally biased region" description="Basic and acidic residues" evidence="1">
    <location>
        <begin position="581"/>
        <end position="590"/>
    </location>
</feature>
<keyword evidence="2" id="KW-0812">Transmembrane</keyword>
<feature type="compositionally biased region" description="Basic and acidic residues" evidence="1">
    <location>
        <begin position="1079"/>
        <end position="1088"/>
    </location>
</feature>
<feature type="compositionally biased region" description="Basic and acidic residues" evidence="1">
    <location>
        <begin position="658"/>
        <end position="682"/>
    </location>
</feature>
<sequence>MEYSKARGKHDGRFTQIRLWVQFVLGKLACLVLGIDAFLFKVRIAYRNIHKQDIQWFGLLSVAMFIVQVLGIVQLSMFVRGRIFLFIFGGEDSVMEPHEQALQNVWQAMLVRRIWYTFSWHQSIAVLLTFNEDDFQKLVLNERNEVKHSFARDELRMDDSTESIDQMQGVVKPRWEAFRCILVSVCRKAERCSAGACALALSTRNRLAGPATVSRPITVASLRARVSSRHSSIEHSGVASLPLDALHDPTMSSPSLSRVLTLTPASYIAPSKLSEPATSPEGGGSKRRATSAEVDALQEPEEDEHTGFDFRTVILAASVRKVQRIWRSKIKRSLSNVFKEAPEDDGPEQAVSPTGEKSDLTAEQEQAQGDNTLPEPLPRCSVSTMGGNDLRDTLPCDLDMGWHREESPATDGRLEDGDDAVLQERSVEDNYPAHDDLMDDLVLQERSVGVKVDPAAEELEQLEVAVDLQQSPQHHQETQAQQNPSSESGGKLAETAGEDPLSDRSQSIPSPSHLIRAVCTDKPNVNSSNVSESVRSEGAVSGDDRDSPMEQKNDVAEVEHVEESLGIPGRDRSSASMASDPMERGSHSRDANVSGDYSEEFEEGNEDNKLTFSIAVVDVDKNDDENVASNDGPDSPTSPASPAAVSEAPSSEDPFLENLERSRPIHTNSEDQKAYSEDAREELGDEEYSGEWSGEERSVGEALLDHATQSQPAESRGGRGQSGESNYQQDGTHSEDAREELGDGEYSGEWSGEERSVGEALLDHAAQSQPAESRGGRGQSGESNYQQDGTHSEDAREELGDGEYSGEWSGEERSVGEALLDHAAQSQPAESRGGRGQSGESNYQQDGTHSEDVKEELGDGDYSGEWSGEERSVGEALLDHATQSQPAESRGGRGQSGESDYQQDVTHSEDAREELGDGEYSGEWSGEERSVGEALLDHATQSQPAESRGGRGQSGESDDQQDGTHSEDVKEELGDGDYSGEWSGEERSVGEALLDHAAQSQPAESRGGRGQSGESDYQQDGTHSEDVKEELGDGDYSGEWSGEERSVGEALLDHAAQSQPAESRGRGQSGESDYQQDGTHSEDAREELGDGEYSGEWSGEECSVDLQQSPQHHQETQAQQNPSSESGGKLAETAGEDPLSDRSQSIPSPSHLIRAVCTDKPNVNSSNASESVRSEGAVSGDDRDSPMEQKNDVAEVEHVEESLGIPGRDRSSASMASDPMERGSHSRDANVSGDYSEEFEEGNEDNKLTFSIAVVDVDKNDDENVASNDGPDSPTSPASPASPAAVSEAPSSEDPFLENLAGNRHIHADPFLENLAGNQPIPQRETPAEDVKDELGDGEYSGEWSGEDSQSLELRELQEEEECSGDWSSQGLASKTELWIFSGHLYNTNSGIDYPCGMGTAGGRAHADAADVAAASTAGYSRLDEVQGSNYLSDGLKGAVVECRGRRLNLHRRKHDDGDDGRSKFLQLEGHLLWLG</sequence>
<dbReference type="EMBL" id="CAMXCT020005602">
    <property type="protein sequence ID" value="CAL1166199.1"/>
    <property type="molecule type" value="Genomic_DNA"/>
</dbReference>
<evidence type="ECO:0000313" key="5">
    <source>
        <dbReference type="Proteomes" id="UP001152797"/>
    </source>
</evidence>
<feature type="transmembrane region" description="Helical" evidence="2">
    <location>
        <begin position="54"/>
        <end position="79"/>
    </location>
</feature>
<feature type="compositionally biased region" description="Polar residues" evidence="1">
    <location>
        <begin position="1161"/>
        <end position="1171"/>
    </location>
</feature>
<organism evidence="3">
    <name type="scientific">Cladocopium goreaui</name>
    <dbReference type="NCBI Taxonomy" id="2562237"/>
    <lineage>
        <taxon>Eukaryota</taxon>
        <taxon>Sar</taxon>
        <taxon>Alveolata</taxon>
        <taxon>Dinophyceae</taxon>
        <taxon>Suessiales</taxon>
        <taxon>Symbiodiniaceae</taxon>
        <taxon>Cladocopium</taxon>
    </lineage>
</organism>
<feature type="compositionally biased region" description="Basic and acidic residues" evidence="1">
    <location>
        <begin position="906"/>
        <end position="915"/>
    </location>
</feature>
<keyword evidence="5" id="KW-1185">Reference proteome</keyword>
<feature type="compositionally biased region" description="Polar residues" evidence="1">
    <location>
        <begin position="1069"/>
        <end position="1078"/>
    </location>
</feature>
<reference evidence="3" key="1">
    <citation type="submission" date="2022-10" db="EMBL/GenBank/DDBJ databases">
        <authorList>
            <person name="Chen Y."/>
            <person name="Dougan E. K."/>
            <person name="Chan C."/>
            <person name="Rhodes N."/>
            <person name="Thang M."/>
        </authorList>
    </citation>
    <scope>NUCLEOTIDE SEQUENCE</scope>
</reference>
<feature type="compositionally biased region" description="Basic and acidic residues" evidence="1">
    <location>
        <begin position="962"/>
        <end position="973"/>
    </location>
</feature>
<keyword evidence="2" id="KW-1133">Transmembrane helix</keyword>
<feature type="compositionally biased region" description="Low complexity" evidence="1">
    <location>
        <begin position="524"/>
        <end position="537"/>
    </location>
</feature>
<feature type="region of interest" description="Disordered" evidence="1">
    <location>
        <begin position="338"/>
        <end position="379"/>
    </location>
</feature>
<gene>
    <name evidence="3" type="ORF">C1SCF055_LOCUS37851</name>
</gene>
<accession>A0A9P1GJP4</accession>
<keyword evidence="4" id="KW-0808">Transferase</keyword>
<evidence type="ECO:0000313" key="3">
    <source>
        <dbReference type="EMBL" id="CAI4012824.1"/>
    </source>
</evidence>
<feature type="compositionally biased region" description="Low complexity" evidence="1">
    <location>
        <begin position="633"/>
        <end position="653"/>
    </location>
</feature>
<feature type="region of interest" description="Disordered" evidence="1">
    <location>
        <begin position="464"/>
        <end position="1297"/>
    </location>
</feature>
<feature type="compositionally biased region" description="Basic and acidic residues" evidence="1">
    <location>
        <begin position="1326"/>
        <end position="1335"/>
    </location>
</feature>
<evidence type="ECO:0000313" key="4">
    <source>
        <dbReference type="EMBL" id="CAL4800136.1"/>
    </source>
</evidence>
<feature type="region of interest" description="Disordered" evidence="1">
    <location>
        <begin position="1315"/>
        <end position="1350"/>
    </location>
</feature>
<dbReference type="Proteomes" id="UP001152797">
    <property type="component" value="Unassembled WGS sequence"/>
</dbReference>
<feature type="compositionally biased region" description="Low complexity" evidence="1">
    <location>
        <begin position="1271"/>
        <end position="1294"/>
    </location>
</feature>
<comment type="caution">
    <text evidence="3">The sequence shown here is derived from an EMBL/GenBank/DDBJ whole genome shotgun (WGS) entry which is preliminary data.</text>
</comment>
<dbReference type="OrthoDB" id="423898at2759"/>
<feature type="compositionally biased region" description="Basic and acidic residues" evidence="1">
    <location>
        <begin position="1180"/>
        <end position="1211"/>
    </location>
</feature>
<dbReference type="GO" id="GO:0016301">
    <property type="term" value="F:kinase activity"/>
    <property type="evidence" value="ECO:0007669"/>
    <property type="project" value="UniProtKB-KW"/>
</dbReference>
<feature type="transmembrane region" description="Helical" evidence="2">
    <location>
        <begin position="20"/>
        <end position="42"/>
    </location>
</feature>
<reference evidence="4 5" key="2">
    <citation type="submission" date="2024-05" db="EMBL/GenBank/DDBJ databases">
        <authorList>
            <person name="Chen Y."/>
            <person name="Shah S."/>
            <person name="Dougan E. K."/>
            <person name="Thang M."/>
            <person name="Chan C."/>
        </authorList>
    </citation>
    <scope>NUCLEOTIDE SEQUENCE [LARGE SCALE GENOMIC DNA]</scope>
</reference>
<feature type="compositionally biased region" description="Basic and acidic residues" evidence="1">
    <location>
        <begin position="732"/>
        <end position="741"/>
    </location>
</feature>